<keyword evidence="3" id="KW-1185">Reference proteome</keyword>
<name>A0A1R3I9N0_9ROSI</name>
<feature type="compositionally biased region" description="Basic and acidic residues" evidence="1">
    <location>
        <begin position="59"/>
        <end position="73"/>
    </location>
</feature>
<feature type="compositionally biased region" description="Basic and acidic residues" evidence="1">
    <location>
        <begin position="1"/>
        <end position="15"/>
    </location>
</feature>
<organism evidence="2 3">
    <name type="scientific">Corchorus olitorius</name>
    <dbReference type="NCBI Taxonomy" id="93759"/>
    <lineage>
        <taxon>Eukaryota</taxon>
        <taxon>Viridiplantae</taxon>
        <taxon>Streptophyta</taxon>
        <taxon>Embryophyta</taxon>
        <taxon>Tracheophyta</taxon>
        <taxon>Spermatophyta</taxon>
        <taxon>Magnoliopsida</taxon>
        <taxon>eudicotyledons</taxon>
        <taxon>Gunneridae</taxon>
        <taxon>Pentapetalae</taxon>
        <taxon>rosids</taxon>
        <taxon>malvids</taxon>
        <taxon>Malvales</taxon>
        <taxon>Malvaceae</taxon>
        <taxon>Grewioideae</taxon>
        <taxon>Apeibeae</taxon>
        <taxon>Corchorus</taxon>
    </lineage>
</organism>
<dbReference type="AlphaFoldDB" id="A0A1R3I9N0"/>
<feature type="region of interest" description="Disordered" evidence="1">
    <location>
        <begin position="1"/>
        <end position="36"/>
    </location>
</feature>
<gene>
    <name evidence="2" type="ORF">COLO4_24486</name>
</gene>
<evidence type="ECO:0000256" key="1">
    <source>
        <dbReference type="SAM" id="MobiDB-lite"/>
    </source>
</evidence>
<evidence type="ECO:0000313" key="3">
    <source>
        <dbReference type="Proteomes" id="UP000187203"/>
    </source>
</evidence>
<sequence>MCDPHNLHQTDRDSSTETESTDHIIMPGDASNSMGDVEILKTKKVKVLEEIEIESPDPDLDHVEEEKEMKEKE</sequence>
<comment type="caution">
    <text evidence="2">The sequence shown here is derived from an EMBL/GenBank/DDBJ whole genome shotgun (WGS) entry which is preliminary data.</text>
</comment>
<dbReference type="EMBL" id="AWUE01018601">
    <property type="protein sequence ID" value="OMO79258.1"/>
    <property type="molecule type" value="Genomic_DNA"/>
</dbReference>
<dbReference type="Proteomes" id="UP000187203">
    <property type="component" value="Unassembled WGS sequence"/>
</dbReference>
<proteinExistence type="predicted"/>
<protein>
    <submittedName>
        <fullName evidence="2">Uncharacterized protein</fullName>
    </submittedName>
</protein>
<feature type="region of interest" description="Disordered" evidence="1">
    <location>
        <begin position="53"/>
        <end position="73"/>
    </location>
</feature>
<evidence type="ECO:0000313" key="2">
    <source>
        <dbReference type="EMBL" id="OMO79258.1"/>
    </source>
</evidence>
<reference evidence="3" key="1">
    <citation type="submission" date="2013-09" db="EMBL/GenBank/DDBJ databases">
        <title>Corchorus olitorius genome sequencing.</title>
        <authorList>
            <person name="Alam M."/>
            <person name="Haque M.S."/>
            <person name="Islam M.S."/>
            <person name="Emdad E.M."/>
            <person name="Islam M.M."/>
            <person name="Ahmed B."/>
            <person name="Halim A."/>
            <person name="Hossen Q.M.M."/>
            <person name="Hossain M.Z."/>
            <person name="Ahmed R."/>
            <person name="Khan M.M."/>
            <person name="Islam R."/>
            <person name="Rashid M.M."/>
            <person name="Khan S.A."/>
            <person name="Rahman M.S."/>
            <person name="Alam M."/>
            <person name="Yahiya A.S."/>
            <person name="Khan M.S."/>
            <person name="Azam M.S."/>
            <person name="Haque T."/>
            <person name="Lashkar M.Z.H."/>
            <person name="Akhand A.I."/>
            <person name="Morshed G."/>
            <person name="Roy S."/>
            <person name="Uddin K.S."/>
            <person name="Rabeya T."/>
            <person name="Hossain A.S."/>
            <person name="Chowdhury A."/>
            <person name="Snigdha A.R."/>
            <person name="Mortoza M.S."/>
            <person name="Matin S.A."/>
            <person name="Hoque S.M.E."/>
            <person name="Islam M.K."/>
            <person name="Roy D.K."/>
            <person name="Haider R."/>
            <person name="Moosa M.M."/>
            <person name="Elias S.M."/>
            <person name="Hasan A.M."/>
            <person name="Jahan S."/>
            <person name="Shafiuddin M."/>
            <person name="Mahmood N."/>
            <person name="Shommy N.S."/>
        </authorList>
    </citation>
    <scope>NUCLEOTIDE SEQUENCE [LARGE SCALE GENOMIC DNA]</scope>
    <source>
        <strain evidence="3">cv. O-4</strain>
    </source>
</reference>
<accession>A0A1R3I9N0</accession>